<protein>
    <recommendedName>
        <fullName evidence="3">Minor tail protein</fullName>
    </recommendedName>
</protein>
<reference evidence="1 2" key="1">
    <citation type="submission" date="2008-06" db="EMBL/GenBank/DDBJ databases">
        <authorList>
            <person name="Smith A.L."/>
            <person name="Paladin E.C."/>
            <person name="Jacobs-Sera D."/>
            <person name="Hendirx R.W."/>
            <person name="Hatfull G.F."/>
        </authorList>
    </citation>
    <scope>NUCLEOTIDE SEQUENCE [LARGE SCALE GENOMIC DNA]</scope>
</reference>
<keyword evidence="2" id="KW-1185">Reference proteome</keyword>
<dbReference type="KEGG" id="vg:6920833"/>
<dbReference type="RefSeq" id="YP_002225040.1">
    <property type="nucleotide sequence ID" value="NC_011273.1"/>
</dbReference>
<dbReference type="EMBL" id="EU826466">
    <property type="protein sequence ID" value="ACH62130.1"/>
    <property type="molecule type" value="Genomic_DNA"/>
</dbReference>
<dbReference type="GeneID" id="6920833"/>
<evidence type="ECO:0000313" key="1">
    <source>
        <dbReference type="EMBL" id="ACH62130.1"/>
    </source>
</evidence>
<dbReference type="Proteomes" id="UP000001849">
    <property type="component" value="Segment"/>
</dbReference>
<dbReference type="OrthoDB" id="19746at10239"/>
<evidence type="ECO:0008006" key="3">
    <source>
        <dbReference type="Google" id="ProtNLM"/>
    </source>
</evidence>
<sequence length="240" mass="26844">MAGRYNFPQQSAPMRADERGIASLTHMGRTFRFRTNPNEFRWTYTLNKRIDATYGGRVIQLLGTKIDDFALKADAGGGRWEYANRAAKFMRDVMVAQRNGIPATFEYTKRGWKLNCYVVSVPFQDSVQEVLREFEIQFKVQEDISGLLSKNSLDRELRRLADGVGFQRSKYNDPLKGGQQMGDVLGDLQGAIPLEQLQSGIVGLDSLDGRGIYLPEADRRPGGNIINLPGVTNAPPTPGR</sequence>
<proteinExistence type="predicted"/>
<name>B5LJD3_9CAUD</name>
<organism evidence="1 2">
    <name type="scientific">Mycobacterium phage Myrna</name>
    <dbReference type="NCBI Taxonomy" id="546805"/>
    <lineage>
        <taxon>Viruses</taxon>
        <taxon>Duplodnaviria</taxon>
        <taxon>Heunggongvirae</taxon>
        <taxon>Uroviricota</taxon>
        <taxon>Caudoviricetes</taxon>
        <taxon>Ceeclamvirinae</taxon>
        <taxon>Myrnavirus</taxon>
        <taxon>Myrnavirus myrna</taxon>
    </lineage>
</organism>
<gene>
    <name evidence="1" type="primary">129</name>
    <name evidence="1" type="ORF">MYRNA_129</name>
</gene>
<accession>B5LJD3</accession>
<evidence type="ECO:0000313" key="2">
    <source>
        <dbReference type="Proteomes" id="UP000001849"/>
    </source>
</evidence>